<dbReference type="Proteomes" id="UP000663828">
    <property type="component" value="Unassembled WGS sequence"/>
</dbReference>
<gene>
    <name evidence="2" type="ORF">EDS130_LOCUS19235</name>
    <name evidence="3" type="ORF">XAT740_LOCUS50136</name>
</gene>
<evidence type="ECO:0000313" key="2">
    <source>
        <dbReference type="EMBL" id="CAF1086169.1"/>
    </source>
</evidence>
<keyword evidence="4" id="KW-1185">Reference proteome</keyword>
<name>A0A816C594_ADIRI</name>
<dbReference type="EMBL" id="CAJNOJ010000091">
    <property type="protein sequence ID" value="CAF1086169.1"/>
    <property type="molecule type" value="Genomic_DNA"/>
</dbReference>
<organism evidence="3 4">
    <name type="scientific">Adineta ricciae</name>
    <name type="common">Rotifer</name>
    <dbReference type="NCBI Taxonomy" id="249248"/>
    <lineage>
        <taxon>Eukaryota</taxon>
        <taxon>Metazoa</taxon>
        <taxon>Spiralia</taxon>
        <taxon>Gnathifera</taxon>
        <taxon>Rotifera</taxon>
        <taxon>Eurotatoria</taxon>
        <taxon>Bdelloidea</taxon>
        <taxon>Adinetida</taxon>
        <taxon>Adinetidae</taxon>
        <taxon>Adineta</taxon>
    </lineage>
</organism>
<dbReference type="Gene3D" id="3.40.50.300">
    <property type="entry name" value="P-loop containing nucleotide triphosphate hydrolases"/>
    <property type="match status" value="1"/>
</dbReference>
<dbReference type="EMBL" id="CAJNOR010007604">
    <property type="protein sequence ID" value="CAF1620208.1"/>
    <property type="molecule type" value="Genomic_DNA"/>
</dbReference>
<feature type="domain" description="ATP-dependent RNA helicase SUV3 DEXQ-box helicase" evidence="1">
    <location>
        <begin position="13"/>
        <end position="73"/>
    </location>
</feature>
<protein>
    <recommendedName>
        <fullName evidence="1">ATP-dependent RNA helicase SUV3 DEXQ-box helicase domain-containing protein</fullName>
    </recommendedName>
</protein>
<evidence type="ECO:0000313" key="3">
    <source>
        <dbReference type="EMBL" id="CAF1620208.1"/>
    </source>
</evidence>
<evidence type="ECO:0000313" key="4">
    <source>
        <dbReference type="Proteomes" id="UP000663828"/>
    </source>
</evidence>
<dbReference type="InterPro" id="IPR055206">
    <property type="entry name" value="DEXQc_SUV3"/>
</dbReference>
<dbReference type="Pfam" id="PF22527">
    <property type="entry name" value="DEXQc_Suv3"/>
    <property type="match status" value="1"/>
</dbReference>
<dbReference type="Proteomes" id="UP000663852">
    <property type="component" value="Unassembled WGS sequence"/>
</dbReference>
<reference evidence="3" key="1">
    <citation type="submission" date="2021-02" db="EMBL/GenBank/DDBJ databases">
        <authorList>
            <person name="Nowell W R."/>
        </authorList>
    </citation>
    <scope>NUCLEOTIDE SEQUENCE</scope>
</reference>
<proteinExistence type="predicted"/>
<dbReference type="InterPro" id="IPR027417">
    <property type="entry name" value="P-loop_NTPase"/>
</dbReference>
<dbReference type="AlphaFoldDB" id="A0A816C594"/>
<accession>A0A816C594</accession>
<sequence>MHNTIIRTDDFTQTSRLTDEIVVIDETRMIRDPQRGWTSTHTVFGLGANLCGQASKEKVAEELMTMTEDDFEI</sequence>
<comment type="caution">
    <text evidence="3">The sequence shown here is derived from an EMBL/GenBank/DDBJ whole genome shotgun (WGS) entry which is preliminary data.</text>
</comment>
<evidence type="ECO:0000259" key="1">
    <source>
        <dbReference type="Pfam" id="PF22527"/>
    </source>
</evidence>